<keyword evidence="3" id="KW-1185">Reference proteome</keyword>
<name>A0ABD1LY86_9FABA</name>
<evidence type="ECO:0008006" key="4">
    <source>
        <dbReference type="Google" id="ProtNLM"/>
    </source>
</evidence>
<protein>
    <recommendedName>
        <fullName evidence="4">DUF4283 domain-containing protein</fullName>
    </recommendedName>
</protein>
<organism evidence="2 3">
    <name type="scientific">Flemingia macrophylla</name>
    <dbReference type="NCBI Taxonomy" id="520843"/>
    <lineage>
        <taxon>Eukaryota</taxon>
        <taxon>Viridiplantae</taxon>
        <taxon>Streptophyta</taxon>
        <taxon>Embryophyta</taxon>
        <taxon>Tracheophyta</taxon>
        <taxon>Spermatophyta</taxon>
        <taxon>Magnoliopsida</taxon>
        <taxon>eudicotyledons</taxon>
        <taxon>Gunneridae</taxon>
        <taxon>Pentapetalae</taxon>
        <taxon>rosids</taxon>
        <taxon>fabids</taxon>
        <taxon>Fabales</taxon>
        <taxon>Fabaceae</taxon>
        <taxon>Papilionoideae</taxon>
        <taxon>50 kb inversion clade</taxon>
        <taxon>NPAAA clade</taxon>
        <taxon>indigoferoid/millettioid clade</taxon>
        <taxon>Phaseoleae</taxon>
        <taxon>Flemingia</taxon>
    </lineage>
</organism>
<reference evidence="2 3" key="1">
    <citation type="submission" date="2024-08" db="EMBL/GenBank/DDBJ databases">
        <title>Insights into the chromosomal genome structure of Flemingia macrophylla.</title>
        <authorList>
            <person name="Ding Y."/>
            <person name="Zhao Y."/>
            <person name="Bi W."/>
            <person name="Wu M."/>
            <person name="Zhao G."/>
            <person name="Gong Y."/>
            <person name="Li W."/>
            <person name="Zhang P."/>
        </authorList>
    </citation>
    <scope>NUCLEOTIDE SEQUENCE [LARGE SCALE GENOMIC DNA]</scope>
    <source>
        <strain evidence="2">DYQJB</strain>
        <tissue evidence="2">Leaf</tissue>
    </source>
</reference>
<accession>A0ABD1LY86</accession>
<dbReference type="Proteomes" id="UP001603857">
    <property type="component" value="Unassembled WGS sequence"/>
</dbReference>
<feature type="region of interest" description="Disordered" evidence="1">
    <location>
        <begin position="124"/>
        <end position="144"/>
    </location>
</feature>
<evidence type="ECO:0000313" key="3">
    <source>
        <dbReference type="Proteomes" id="UP001603857"/>
    </source>
</evidence>
<proteinExistence type="predicted"/>
<evidence type="ECO:0000313" key="2">
    <source>
        <dbReference type="EMBL" id="KAL2328484.1"/>
    </source>
</evidence>
<dbReference type="EMBL" id="JBGMDY010000007">
    <property type="protein sequence ID" value="KAL2328484.1"/>
    <property type="molecule type" value="Genomic_DNA"/>
</dbReference>
<gene>
    <name evidence="2" type="ORF">Fmac_021911</name>
</gene>
<comment type="caution">
    <text evidence="2">The sequence shown here is derived from an EMBL/GenBank/DDBJ whole genome shotgun (WGS) entry which is preliminary data.</text>
</comment>
<sequence>MWARRSRGKGITQTLSSSTDKLYGKMFDLQHIIFLLTPRSLPSSTPPSPLAPISAFWIKPVAAMDEDLLFVVDQAKGNNFGLILYSFGPRQQHEGPPCYVKAQYLNPIWCRWGEPHVRGSDVVGDHQQKAPVTPARVQPASLPL</sequence>
<dbReference type="AlphaFoldDB" id="A0ABD1LY86"/>
<evidence type="ECO:0000256" key="1">
    <source>
        <dbReference type="SAM" id="MobiDB-lite"/>
    </source>
</evidence>